<dbReference type="PANTHER" id="PTHR23069:SF0">
    <property type="entry name" value="TAT-BINDING HOMOLOG 7"/>
    <property type="match status" value="1"/>
</dbReference>
<feature type="compositionally biased region" description="Basic residues" evidence="10">
    <location>
        <begin position="307"/>
        <end position="317"/>
    </location>
</feature>
<feature type="compositionally biased region" description="Acidic residues" evidence="10">
    <location>
        <begin position="224"/>
        <end position="246"/>
    </location>
</feature>
<dbReference type="FunFam" id="3.40.50.300:FF:001218">
    <property type="entry name" value="AAA family ATPase, putative"/>
    <property type="match status" value="1"/>
</dbReference>
<dbReference type="Pfam" id="PF00004">
    <property type="entry name" value="AAA"/>
    <property type="match status" value="2"/>
</dbReference>
<feature type="region of interest" description="Disordered" evidence="10">
    <location>
        <begin position="482"/>
        <end position="517"/>
    </location>
</feature>
<evidence type="ECO:0000313" key="12">
    <source>
        <dbReference type="EMBL" id="KAK0389243.1"/>
    </source>
</evidence>
<feature type="region of interest" description="Disordered" evidence="10">
    <location>
        <begin position="1"/>
        <end position="408"/>
    </location>
</feature>
<evidence type="ECO:0000256" key="4">
    <source>
        <dbReference type="ARBA" id="ARBA00022454"/>
    </source>
</evidence>
<dbReference type="InterPro" id="IPR041569">
    <property type="entry name" value="AAA_lid_3"/>
</dbReference>
<keyword evidence="5" id="KW-0547">Nucleotide-binding</keyword>
<comment type="caution">
    <text evidence="12">The sequence shown here is derived from an EMBL/GenBank/DDBJ whole genome shotgun (WGS) entry which is preliminary data.</text>
</comment>
<dbReference type="FunFam" id="1.10.8.60:FF:000016">
    <property type="entry name" value="ATPase family AAA domain-containing protein 2B"/>
    <property type="match status" value="1"/>
</dbReference>
<name>A0AA39GKV3_SARSR</name>
<dbReference type="SMART" id="SM00382">
    <property type="entry name" value="AAA"/>
    <property type="match status" value="1"/>
</dbReference>
<keyword evidence="4" id="KW-0158">Chromosome</keyword>
<dbReference type="Pfam" id="PF17862">
    <property type="entry name" value="AAA_lid_3"/>
    <property type="match status" value="1"/>
</dbReference>
<evidence type="ECO:0000313" key="13">
    <source>
        <dbReference type="Proteomes" id="UP001175261"/>
    </source>
</evidence>
<dbReference type="Gene3D" id="1.10.8.60">
    <property type="match status" value="1"/>
</dbReference>
<evidence type="ECO:0000256" key="9">
    <source>
        <dbReference type="ARBA" id="ARBA00023242"/>
    </source>
</evidence>
<dbReference type="GO" id="GO:0003682">
    <property type="term" value="F:chromatin binding"/>
    <property type="evidence" value="ECO:0007669"/>
    <property type="project" value="TreeGrafter"/>
</dbReference>
<dbReference type="GO" id="GO:0005524">
    <property type="term" value="F:ATP binding"/>
    <property type="evidence" value="ECO:0007669"/>
    <property type="project" value="UniProtKB-KW"/>
</dbReference>
<gene>
    <name evidence="12" type="ORF">NLU13_2818</name>
</gene>
<feature type="compositionally biased region" description="Basic and acidic residues" evidence="10">
    <location>
        <begin position="178"/>
        <end position="191"/>
    </location>
</feature>
<dbReference type="GO" id="GO:0006337">
    <property type="term" value="P:nucleosome disassembly"/>
    <property type="evidence" value="ECO:0007669"/>
    <property type="project" value="TreeGrafter"/>
</dbReference>
<feature type="compositionally biased region" description="Basic and acidic residues" evidence="10">
    <location>
        <begin position="1414"/>
        <end position="1423"/>
    </location>
</feature>
<evidence type="ECO:0000259" key="11">
    <source>
        <dbReference type="SMART" id="SM00382"/>
    </source>
</evidence>
<keyword evidence="7" id="KW-0067">ATP-binding</keyword>
<evidence type="ECO:0000256" key="7">
    <source>
        <dbReference type="ARBA" id="ARBA00022840"/>
    </source>
</evidence>
<dbReference type="Gene3D" id="3.40.50.300">
    <property type="entry name" value="P-loop containing nucleotide triphosphate hydrolases"/>
    <property type="match status" value="2"/>
</dbReference>
<dbReference type="InterPro" id="IPR003959">
    <property type="entry name" value="ATPase_AAA_core"/>
</dbReference>
<dbReference type="InterPro" id="IPR003960">
    <property type="entry name" value="ATPase_AAA_CS"/>
</dbReference>
<dbReference type="PANTHER" id="PTHR23069">
    <property type="entry name" value="AAA DOMAIN-CONTAINING"/>
    <property type="match status" value="1"/>
</dbReference>
<evidence type="ECO:0000256" key="5">
    <source>
        <dbReference type="ARBA" id="ARBA00022741"/>
    </source>
</evidence>
<evidence type="ECO:0000256" key="1">
    <source>
        <dbReference type="ARBA" id="ARBA00004123"/>
    </source>
</evidence>
<feature type="compositionally biased region" description="Basic and acidic residues" evidence="10">
    <location>
        <begin position="1305"/>
        <end position="1318"/>
    </location>
</feature>
<organism evidence="12 13">
    <name type="scientific">Sarocladium strictum</name>
    <name type="common">Black bundle disease fungus</name>
    <name type="synonym">Acremonium strictum</name>
    <dbReference type="NCBI Taxonomy" id="5046"/>
    <lineage>
        <taxon>Eukaryota</taxon>
        <taxon>Fungi</taxon>
        <taxon>Dikarya</taxon>
        <taxon>Ascomycota</taxon>
        <taxon>Pezizomycotina</taxon>
        <taxon>Sordariomycetes</taxon>
        <taxon>Hypocreomycetidae</taxon>
        <taxon>Hypocreales</taxon>
        <taxon>Sarocladiaceae</taxon>
        <taxon>Sarocladium</taxon>
    </lineage>
</organism>
<dbReference type="InterPro" id="IPR027417">
    <property type="entry name" value="P-loop_NTPase"/>
</dbReference>
<feature type="compositionally biased region" description="Acidic residues" evidence="10">
    <location>
        <begin position="59"/>
        <end position="86"/>
    </location>
</feature>
<dbReference type="CDD" id="cd05491">
    <property type="entry name" value="Bromo_TBP7_like"/>
    <property type="match status" value="1"/>
</dbReference>
<dbReference type="GO" id="GO:0045815">
    <property type="term" value="P:transcription initiation-coupled chromatin remodeling"/>
    <property type="evidence" value="ECO:0007669"/>
    <property type="project" value="TreeGrafter"/>
</dbReference>
<feature type="compositionally biased region" description="Basic and acidic residues" evidence="10">
    <location>
        <begin position="7"/>
        <end position="18"/>
    </location>
</feature>
<dbReference type="InterPro" id="IPR045199">
    <property type="entry name" value="ATAD2-like"/>
</dbReference>
<feature type="compositionally biased region" description="Polar residues" evidence="10">
    <location>
        <begin position="1389"/>
        <end position="1413"/>
    </location>
</feature>
<evidence type="ECO:0000256" key="6">
    <source>
        <dbReference type="ARBA" id="ARBA00022801"/>
    </source>
</evidence>
<reference evidence="12" key="1">
    <citation type="submission" date="2022-10" db="EMBL/GenBank/DDBJ databases">
        <title>Determination and structural analysis of whole genome sequence of Sarocladium strictum F4-1.</title>
        <authorList>
            <person name="Hu L."/>
            <person name="Jiang Y."/>
        </authorList>
    </citation>
    <scope>NUCLEOTIDE SEQUENCE</scope>
    <source>
        <strain evidence="12">F4-1</strain>
    </source>
</reference>
<feature type="compositionally biased region" description="Acidic residues" evidence="10">
    <location>
        <begin position="375"/>
        <end position="387"/>
    </location>
</feature>
<dbReference type="GO" id="GO:0140674">
    <property type="term" value="F:ATP-dependent histone chaperone activity"/>
    <property type="evidence" value="ECO:0007669"/>
    <property type="project" value="UniProtKB-ARBA"/>
</dbReference>
<dbReference type="SUPFAM" id="SSF52540">
    <property type="entry name" value="P-loop containing nucleoside triphosphate hydrolases"/>
    <property type="match status" value="2"/>
</dbReference>
<comment type="subcellular location">
    <subcellularLocation>
        <location evidence="2">Chromosome</location>
    </subcellularLocation>
    <subcellularLocation>
        <location evidence="1">Nucleus</location>
    </subcellularLocation>
</comment>
<dbReference type="Proteomes" id="UP001175261">
    <property type="component" value="Unassembled WGS sequence"/>
</dbReference>
<dbReference type="EMBL" id="JAPDFR010000002">
    <property type="protein sequence ID" value="KAK0389243.1"/>
    <property type="molecule type" value="Genomic_DNA"/>
</dbReference>
<feature type="compositionally biased region" description="Polar residues" evidence="10">
    <location>
        <begin position="1356"/>
        <end position="1373"/>
    </location>
</feature>
<sequence length="1594" mass="175598">MGPKRKRELEDFDPNKSDSEDENFDPTAIKPQRSSKKPRSLKGSKSGRKRSHRYRGSDIDEDDEELSDSAEESYGNADEDSEDEDAPVNAAGRRARKAAVKPTNYAESDVSEDDEDEEDNNIKDEDEDDDIEEPRRPKRKIVKLKVPPSVGTRRSTRAHTEDAEELVELSNSGRHAVPSRDSKSKSPETHARQRRSSRASKGVITAPETIDEATQESSTKEIQDADQPDELSQDNEPEGHDDDEMPDVTGDIEVKDKDEAQEGAADAEGAAEDDDDDMPITRRTRASRAVSAAAPEDPESDVVATGRPRRLTRKSGLKKSTQEPSSDFDPGEDSDDASMSGSEKRGKDDLADSPTPRGRAVGRRGRMSRSRRDSAEEEPDFDLDELNEEARELRQTSRARRRARAQSPIVYQESTRRARANVNYYMPPLTSANIEEEEAAEPLATPARGRRGRAAVGWERNLNTTFGPFGGGGAGSLLSGPWGTGAAGGADSDSSDDEMVHRSNAPGNVGMTPTSAAPGGLLPGAAALGMGDAGATPNVGKIKDRKALADADPLGVDVNVDFSKVGGLAGHIDQLKEMVQLPLLYPELFTRFHVTPPRGVLFHGPPGTGKTLLARALANSVGSGGRKISFYMRKGADALSKWVGEAEKQLRLLFEEARKTQPSIIFFDEIDGLAPVRSSKQEQIHASIVSTLLALMDGMDGRGQVIVIGATNRPDNIDPALRRPGRFDREFYFPLPDKESRQSILNIHTKDWGLSDEFKQSLAEKTKGYGGADLRALCTEAALNAIQRTYPQIYASQDKLIVKPENINVHATDFMISIKKLIPSSERSATSGAQPLPKAIEPLLRQQLSNAKRALDELLPRKKKLTALEEAMFEQYDDKDHGFGREALHQEFERSRVFRPRFIIYGAHGMGQGYLSQAILHYFEGVHIQNFDLPSLLADGRPMEQVIVGMFTEVRRHKPSVIYIPNIDAWYATLQDSVALVTFQTMLKSIQPTDPILLFATADCERSELSPNLFRDFFGFSQKNRMEIARPLAANRKEYFAATLEYVKKKPADFPDPENRKKRVLEKLPVAPKPESEAPTKAEIKALKKRDHQLLNGLKIQLQPIMDQINRRYKKFRQPVISQAQIEYLFAESDPNYVRPDVPEGQVRPFEIVKDKYGNDVLRDTEGRCFYNLETTTIEERLSNGFYARPKDFLFDIKALAKDAKNIGDKERTLKANELLSNVEVDVASIENSTAHIDWEGLYRRQRQRAAEVAEKERKKKAMQSIIDRVQSDIGGNDSDSQGPVMLGEPVPGGRTQARFQLRTSPDKDSAAVGHEPHPLSNGTSQPSGEADVQMSGVEDTQASLLSDMGPPPRSQDPSNAATGMTQISQKSAVTALPPGVSPSAVLNDASTTKTSDPSTNRSSNWGTQVTNGNHDEHRSGEHDGDDIPDTLDAGGHDTPSDEPWPHSQAHALARNTTAHRSNLSSSPVSSQFQRSSGGSASSKPHGMSALLNDTPGEEPSSVRNSGSSASQPYAVDAAVDNFLHEVTELTSGCTIEQLEQINRDLMDEIWRLRQEWNRNAVLDGVLRVFNSTMSDIEGLQGMGPLSQRQIPDM</sequence>
<keyword evidence="9" id="KW-0539">Nucleus</keyword>
<keyword evidence="13" id="KW-1185">Reference proteome</keyword>
<dbReference type="GO" id="GO:0042393">
    <property type="term" value="F:histone binding"/>
    <property type="evidence" value="ECO:0007669"/>
    <property type="project" value="UniProtKB-ARBA"/>
</dbReference>
<comment type="similarity">
    <text evidence="3">Belongs to the AAA ATPase family.</text>
</comment>
<dbReference type="GO" id="GO:0006334">
    <property type="term" value="P:nucleosome assembly"/>
    <property type="evidence" value="ECO:0007669"/>
    <property type="project" value="TreeGrafter"/>
</dbReference>
<evidence type="ECO:0000256" key="2">
    <source>
        <dbReference type="ARBA" id="ARBA00004286"/>
    </source>
</evidence>
<feature type="compositionally biased region" description="Acidic residues" evidence="10">
    <location>
        <begin position="269"/>
        <end position="278"/>
    </location>
</feature>
<dbReference type="GO" id="GO:0016887">
    <property type="term" value="F:ATP hydrolysis activity"/>
    <property type="evidence" value="ECO:0007669"/>
    <property type="project" value="InterPro"/>
</dbReference>
<evidence type="ECO:0000256" key="10">
    <source>
        <dbReference type="SAM" id="MobiDB-lite"/>
    </source>
</evidence>
<accession>A0AA39GKV3</accession>
<dbReference type="GO" id="GO:0005634">
    <property type="term" value="C:nucleus"/>
    <property type="evidence" value="ECO:0007669"/>
    <property type="project" value="UniProtKB-SubCell"/>
</dbReference>
<proteinExistence type="inferred from homology"/>
<feature type="compositionally biased region" description="Basic residues" evidence="10">
    <location>
        <begin position="33"/>
        <end position="54"/>
    </location>
</feature>
<evidence type="ECO:0000256" key="8">
    <source>
        <dbReference type="ARBA" id="ARBA00023117"/>
    </source>
</evidence>
<dbReference type="GO" id="GO:0000785">
    <property type="term" value="C:chromatin"/>
    <property type="evidence" value="ECO:0007669"/>
    <property type="project" value="UniProtKB-ARBA"/>
</dbReference>
<evidence type="ECO:0000256" key="3">
    <source>
        <dbReference type="ARBA" id="ARBA00006914"/>
    </source>
</evidence>
<protein>
    <recommendedName>
        <fullName evidence="11">AAA+ ATPase domain-containing protein</fullName>
    </recommendedName>
</protein>
<dbReference type="PROSITE" id="PS00674">
    <property type="entry name" value="AAA"/>
    <property type="match status" value="1"/>
</dbReference>
<feature type="compositionally biased region" description="Basic residues" evidence="10">
    <location>
        <begin position="360"/>
        <end position="369"/>
    </location>
</feature>
<dbReference type="FunFam" id="3.40.50.300:FF:000061">
    <property type="entry name" value="ATPase family, AAA domain-containing 2"/>
    <property type="match status" value="1"/>
</dbReference>
<keyword evidence="6" id="KW-0378">Hydrolase</keyword>
<feature type="region of interest" description="Disordered" evidence="10">
    <location>
        <begin position="1254"/>
        <end position="1510"/>
    </location>
</feature>
<feature type="compositionally biased region" description="Low complexity" evidence="10">
    <location>
        <begin position="1462"/>
        <end position="1477"/>
    </location>
</feature>
<feature type="domain" description="AAA+ ATPase" evidence="11">
    <location>
        <begin position="596"/>
        <end position="737"/>
    </location>
</feature>
<feature type="compositionally biased region" description="Acidic residues" evidence="10">
    <location>
        <begin position="109"/>
        <end position="132"/>
    </location>
</feature>
<keyword evidence="8" id="KW-0103">Bromodomain</keyword>
<dbReference type="InterPro" id="IPR003593">
    <property type="entry name" value="AAA+_ATPase"/>
</dbReference>